<feature type="chain" id="PRO_5042074414" evidence="1">
    <location>
        <begin position="23"/>
        <end position="254"/>
    </location>
</feature>
<sequence>MLSYQCFASIALVFILPEIVLTAPFGDTCRLSDIGAVINATSDGKPILYKTVPEECLEGQFDWDWPQGYVYLSSKMSRPHSLCIETSMFGSVMVGGISDVTDGAAKILELPTLDHPACTVATIVDVVFSADRCRLTNMGSVRTNQTIPNKPVLYKTVPENCTEGEFDWDWPQGYIYLSSTLDRPHSLCVQTTEFGAVMLGGVSDVTAGKDVPLALPTQDHPTCSIATSGKAELLIAAFSTQIYWTTFGYRVNLL</sequence>
<reference evidence="2" key="1">
    <citation type="journal article" date="2023" name="PLoS Negl. Trop. Dis.">
        <title>A genome sequence for Biomphalaria pfeifferi, the major vector snail for the human-infecting parasite Schistosoma mansoni.</title>
        <authorList>
            <person name="Bu L."/>
            <person name="Lu L."/>
            <person name="Laidemitt M.R."/>
            <person name="Zhang S.M."/>
            <person name="Mutuku M."/>
            <person name="Mkoji G."/>
            <person name="Steinauer M."/>
            <person name="Loker E.S."/>
        </authorList>
    </citation>
    <scope>NUCLEOTIDE SEQUENCE</scope>
    <source>
        <strain evidence="2">KasaAsao</strain>
    </source>
</reference>
<reference evidence="2" key="2">
    <citation type="submission" date="2023-04" db="EMBL/GenBank/DDBJ databases">
        <authorList>
            <person name="Bu L."/>
            <person name="Lu L."/>
            <person name="Laidemitt M.R."/>
            <person name="Zhang S.M."/>
            <person name="Mutuku M."/>
            <person name="Mkoji G."/>
            <person name="Steinauer M."/>
            <person name="Loker E.S."/>
        </authorList>
    </citation>
    <scope>NUCLEOTIDE SEQUENCE</scope>
    <source>
        <strain evidence="2">KasaAsao</strain>
        <tissue evidence="2">Whole Snail</tissue>
    </source>
</reference>
<gene>
    <name evidence="2" type="ORF">Bpfe_006324</name>
</gene>
<accession>A0AAD8C091</accession>
<evidence type="ECO:0000313" key="3">
    <source>
        <dbReference type="Proteomes" id="UP001233172"/>
    </source>
</evidence>
<comment type="caution">
    <text evidence="2">The sequence shown here is derived from an EMBL/GenBank/DDBJ whole genome shotgun (WGS) entry which is preliminary data.</text>
</comment>
<organism evidence="2 3">
    <name type="scientific">Biomphalaria pfeifferi</name>
    <name type="common">Bloodfluke planorb</name>
    <name type="synonym">Freshwater snail</name>
    <dbReference type="NCBI Taxonomy" id="112525"/>
    <lineage>
        <taxon>Eukaryota</taxon>
        <taxon>Metazoa</taxon>
        <taxon>Spiralia</taxon>
        <taxon>Lophotrochozoa</taxon>
        <taxon>Mollusca</taxon>
        <taxon>Gastropoda</taxon>
        <taxon>Heterobranchia</taxon>
        <taxon>Euthyneura</taxon>
        <taxon>Panpulmonata</taxon>
        <taxon>Hygrophila</taxon>
        <taxon>Lymnaeoidea</taxon>
        <taxon>Planorbidae</taxon>
        <taxon>Biomphalaria</taxon>
    </lineage>
</organism>
<protein>
    <submittedName>
        <fullName evidence="2">Uncharacterized protein</fullName>
    </submittedName>
</protein>
<dbReference type="Proteomes" id="UP001233172">
    <property type="component" value="Unassembled WGS sequence"/>
</dbReference>
<keyword evidence="1" id="KW-0732">Signal</keyword>
<dbReference type="EMBL" id="JASAOG010000018">
    <property type="protein sequence ID" value="KAK0064139.1"/>
    <property type="molecule type" value="Genomic_DNA"/>
</dbReference>
<evidence type="ECO:0000256" key="1">
    <source>
        <dbReference type="SAM" id="SignalP"/>
    </source>
</evidence>
<proteinExistence type="predicted"/>
<keyword evidence="3" id="KW-1185">Reference proteome</keyword>
<name>A0AAD8C091_BIOPF</name>
<evidence type="ECO:0000313" key="2">
    <source>
        <dbReference type="EMBL" id="KAK0064139.1"/>
    </source>
</evidence>
<feature type="signal peptide" evidence="1">
    <location>
        <begin position="1"/>
        <end position="22"/>
    </location>
</feature>
<dbReference type="AlphaFoldDB" id="A0AAD8C091"/>